<accession>A0AAD7FJE6</accession>
<sequence>MYERTHARHRLVAQLKAQQSADTTMGPTDRPAAHSRSQSPLQSAVGEDSTTQREGAVTQNESEQKQAATDDVATRRSDSVRPRCFNCGSPEGKDDFLEALQIGCGGSGGFPYYVISPTVKHLLGTRLHMTSLCNNGTHRNKGRGYQQTLFVELAERRGSLCNACWLFECKHSRRKPEGSGQPTADNMAPDGTSPTCFNCHTVYGGAPIWMWGKCFVINTRGAGAAKVTDSGNPTRFNCHTAETILWRRSGKVGCSCATSVAYTNATTHRVDRQSCHTPELSGSLPGRRTTPIHLFILIPILSKAATATGSILAKSSQYKTDVEPRDGQCGGYLRVLYGLKGIYLNMTDGLTPKHVGVVDTCSTNGIHQLNKFLTVVRLSAVRTLVVGDMGIVLDLQTMGVRLEGIQSRERSDTTSLKSVESWINVGVTNRQIRHAESWLGTPAVHDAGSNQPIRCVGISICWIVSYRVSVKGYFVGIYEIRVVSVAVVFGYQCERDRKTQIPALLQNPALAKLNLPFVLAVKLYHLQNALESSFLLSLALELRDWILRVLSISIVGLEHIHQRGAQNERKGAVIQKGDGTLKKRLREEDMDGEGLGEAVKNVRLNDGEGEGKEKCQEPRRPRLRVWSGDGEGKEQEAYKHVTTRERIKMVENSTKFSNLKFPETDSRIRKTAEVAMTLCSVSSFPDALTNQFEGPYWTIRQEVSVSMPVLPQFLRDLAKSCEIWLPGQTFLRSGEIRPELTKSHQM</sequence>
<evidence type="ECO:0000313" key="3">
    <source>
        <dbReference type="Proteomes" id="UP001221142"/>
    </source>
</evidence>
<evidence type="ECO:0000256" key="1">
    <source>
        <dbReference type="SAM" id="MobiDB-lite"/>
    </source>
</evidence>
<feature type="compositionally biased region" description="Polar residues" evidence="1">
    <location>
        <begin position="16"/>
        <end position="26"/>
    </location>
</feature>
<proteinExistence type="predicted"/>
<organism evidence="2 3">
    <name type="scientific">Roridomyces roridus</name>
    <dbReference type="NCBI Taxonomy" id="1738132"/>
    <lineage>
        <taxon>Eukaryota</taxon>
        <taxon>Fungi</taxon>
        <taxon>Dikarya</taxon>
        <taxon>Basidiomycota</taxon>
        <taxon>Agaricomycotina</taxon>
        <taxon>Agaricomycetes</taxon>
        <taxon>Agaricomycetidae</taxon>
        <taxon>Agaricales</taxon>
        <taxon>Marasmiineae</taxon>
        <taxon>Mycenaceae</taxon>
        <taxon>Roridomyces</taxon>
    </lineage>
</organism>
<dbReference type="EMBL" id="JARKIF010000015">
    <property type="protein sequence ID" value="KAJ7622318.1"/>
    <property type="molecule type" value="Genomic_DNA"/>
</dbReference>
<dbReference type="AlphaFoldDB" id="A0AAD7FJE6"/>
<gene>
    <name evidence="2" type="ORF">FB45DRAFT_870525</name>
</gene>
<name>A0AAD7FJE6_9AGAR</name>
<reference evidence="2" key="1">
    <citation type="submission" date="2023-03" db="EMBL/GenBank/DDBJ databases">
        <title>Massive genome expansion in bonnet fungi (Mycena s.s.) driven by repeated elements and novel gene families across ecological guilds.</title>
        <authorList>
            <consortium name="Lawrence Berkeley National Laboratory"/>
            <person name="Harder C.B."/>
            <person name="Miyauchi S."/>
            <person name="Viragh M."/>
            <person name="Kuo A."/>
            <person name="Thoen E."/>
            <person name="Andreopoulos B."/>
            <person name="Lu D."/>
            <person name="Skrede I."/>
            <person name="Drula E."/>
            <person name="Henrissat B."/>
            <person name="Morin E."/>
            <person name="Kohler A."/>
            <person name="Barry K."/>
            <person name="LaButti K."/>
            <person name="Morin E."/>
            <person name="Salamov A."/>
            <person name="Lipzen A."/>
            <person name="Mereny Z."/>
            <person name="Hegedus B."/>
            <person name="Baldrian P."/>
            <person name="Stursova M."/>
            <person name="Weitz H."/>
            <person name="Taylor A."/>
            <person name="Grigoriev I.V."/>
            <person name="Nagy L.G."/>
            <person name="Martin F."/>
            <person name="Kauserud H."/>
        </authorList>
    </citation>
    <scope>NUCLEOTIDE SEQUENCE</scope>
    <source>
        <strain evidence="2">9284</strain>
    </source>
</reference>
<comment type="caution">
    <text evidence="2">The sequence shown here is derived from an EMBL/GenBank/DDBJ whole genome shotgun (WGS) entry which is preliminary data.</text>
</comment>
<protein>
    <submittedName>
        <fullName evidence="2">Uncharacterized protein</fullName>
    </submittedName>
</protein>
<evidence type="ECO:0000313" key="2">
    <source>
        <dbReference type="EMBL" id="KAJ7622318.1"/>
    </source>
</evidence>
<keyword evidence="3" id="KW-1185">Reference proteome</keyword>
<feature type="compositionally biased region" description="Polar residues" evidence="1">
    <location>
        <begin position="35"/>
        <end position="67"/>
    </location>
</feature>
<dbReference type="Proteomes" id="UP001221142">
    <property type="component" value="Unassembled WGS sequence"/>
</dbReference>
<feature type="region of interest" description="Disordered" evidence="1">
    <location>
        <begin position="15"/>
        <end position="75"/>
    </location>
</feature>